<dbReference type="Gene3D" id="3.40.50.300">
    <property type="entry name" value="P-loop containing nucleotide triphosphate hydrolases"/>
    <property type="match status" value="1"/>
</dbReference>
<dbReference type="CDD" id="cd00882">
    <property type="entry name" value="Ras_like_GTPase"/>
    <property type="match status" value="1"/>
</dbReference>
<organism evidence="1 2">
    <name type="scientific">Botryobasidium botryosum (strain FD-172 SS1)</name>
    <dbReference type="NCBI Taxonomy" id="930990"/>
    <lineage>
        <taxon>Eukaryota</taxon>
        <taxon>Fungi</taxon>
        <taxon>Dikarya</taxon>
        <taxon>Basidiomycota</taxon>
        <taxon>Agaricomycotina</taxon>
        <taxon>Agaricomycetes</taxon>
        <taxon>Cantharellales</taxon>
        <taxon>Botryobasidiaceae</taxon>
        <taxon>Botryobasidium</taxon>
    </lineage>
</organism>
<name>A0A067MIA6_BOTB1</name>
<dbReference type="EMBL" id="KL198033">
    <property type="protein sequence ID" value="KDQ15269.1"/>
    <property type="molecule type" value="Genomic_DNA"/>
</dbReference>
<dbReference type="AlphaFoldDB" id="A0A067MIA6"/>
<evidence type="ECO:0000313" key="1">
    <source>
        <dbReference type="EMBL" id="KDQ15269.1"/>
    </source>
</evidence>
<dbReference type="InterPro" id="IPR027417">
    <property type="entry name" value="P-loop_NTPase"/>
</dbReference>
<dbReference type="HOGENOM" id="CLU_2739680_0_0_1"/>
<proteinExistence type="predicted"/>
<reference evidence="2" key="1">
    <citation type="journal article" date="2014" name="Proc. Natl. Acad. Sci. U.S.A.">
        <title>Extensive sampling of basidiomycete genomes demonstrates inadequacy of the white-rot/brown-rot paradigm for wood decay fungi.</title>
        <authorList>
            <person name="Riley R."/>
            <person name="Salamov A.A."/>
            <person name="Brown D.W."/>
            <person name="Nagy L.G."/>
            <person name="Floudas D."/>
            <person name="Held B.W."/>
            <person name="Levasseur A."/>
            <person name="Lombard V."/>
            <person name="Morin E."/>
            <person name="Otillar R."/>
            <person name="Lindquist E.A."/>
            <person name="Sun H."/>
            <person name="LaButti K.M."/>
            <person name="Schmutz J."/>
            <person name="Jabbour D."/>
            <person name="Luo H."/>
            <person name="Baker S.E."/>
            <person name="Pisabarro A.G."/>
            <person name="Walton J.D."/>
            <person name="Blanchette R.A."/>
            <person name="Henrissat B."/>
            <person name="Martin F."/>
            <person name="Cullen D."/>
            <person name="Hibbett D.S."/>
            <person name="Grigoriev I.V."/>
        </authorList>
    </citation>
    <scope>NUCLEOTIDE SEQUENCE [LARGE SCALE GENOMIC DNA]</scope>
    <source>
        <strain evidence="2">FD-172 SS1</strain>
    </source>
</reference>
<dbReference type="InParanoid" id="A0A067MIA6"/>
<accession>A0A067MIA6</accession>
<keyword evidence="2" id="KW-1185">Reference proteome</keyword>
<dbReference type="Proteomes" id="UP000027195">
    <property type="component" value="Unassembled WGS sequence"/>
</dbReference>
<dbReference type="OrthoDB" id="8954335at2759"/>
<protein>
    <submittedName>
        <fullName evidence="1">Uncharacterized protein</fullName>
    </submittedName>
</protein>
<gene>
    <name evidence="1" type="ORF">BOTBODRAFT_31928</name>
</gene>
<evidence type="ECO:0000313" key="2">
    <source>
        <dbReference type="Proteomes" id="UP000027195"/>
    </source>
</evidence>
<dbReference type="SUPFAM" id="SSF52540">
    <property type="entry name" value="P-loop containing nucleoside triphosphate hydrolases"/>
    <property type="match status" value="1"/>
</dbReference>
<sequence length="71" mass="7617">MTAEEDVAIAVMGSTGAGKTTLINQATGSEPGVGHGLQSMTDLIQIASFEYGGRRRTSVDVHQPPIHFYRR</sequence>